<gene>
    <name evidence="2" type="ORF">NWE54_01255</name>
</gene>
<feature type="signal peptide" evidence="1">
    <location>
        <begin position="1"/>
        <end position="25"/>
    </location>
</feature>
<name>A0A9E7ZWS3_9HYPH</name>
<dbReference type="AlphaFoldDB" id="A0A9E7ZWS3"/>
<protein>
    <submittedName>
        <fullName evidence="2">Uncharacterized protein</fullName>
    </submittedName>
</protein>
<reference evidence="2" key="1">
    <citation type="submission" date="2022-08" db="EMBL/GenBank/DDBJ databases">
        <title>Complete Genome Sequences of 2 Bosea sp. soil isolates.</title>
        <authorList>
            <person name="Alvarez Arevalo M."/>
            <person name="Sterndorff E.B."/>
            <person name="Faurdal D."/>
            <person name="Joergensen T.S."/>
            <person name="Weber T."/>
        </authorList>
    </citation>
    <scope>NUCLEOTIDE SEQUENCE</scope>
    <source>
        <strain evidence="2">NBC_00436</strain>
    </source>
</reference>
<feature type="chain" id="PRO_5038473925" evidence="1">
    <location>
        <begin position="26"/>
        <end position="164"/>
    </location>
</feature>
<evidence type="ECO:0000313" key="2">
    <source>
        <dbReference type="EMBL" id="UZF87451.1"/>
    </source>
</evidence>
<proteinExistence type="predicted"/>
<sequence length="164" mass="17412">MTRAGMMRWALAAALACAAAPSAQAAGFFDDLARAFFGGGPRLRASPIYEYDDEPRVRAPRARAPEVSSKPKPPVVQLDPQADKQWYLKDPTLRRGDIVVTAGGVLVYQGRDADAARPADFVALGGNDSKGWKQQLQTAAAGGRARFNNLSTPAKAAVTAEAVE</sequence>
<keyword evidence="1" id="KW-0732">Signal</keyword>
<accession>A0A9E7ZWS3</accession>
<dbReference type="EMBL" id="CP102774">
    <property type="protein sequence ID" value="UZF87451.1"/>
    <property type="molecule type" value="Genomic_DNA"/>
</dbReference>
<organism evidence="2">
    <name type="scientific">Bosea sp. NBC_00436</name>
    <dbReference type="NCBI Taxonomy" id="2969620"/>
    <lineage>
        <taxon>Bacteria</taxon>
        <taxon>Pseudomonadati</taxon>
        <taxon>Pseudomonadota</taxon>
        <taxon>Alphaproteobacteria</taxon>
        <taxon>Hyphomicrobiales</taxon>
        <taxon>Boseaceae</taxon>
        <taxon>Bosea</taxon>
    </lineage>
</organism>
<evidence type="ECO:0000256" key="1">
    <source>
        <dbReference type="SAM" id="SignalP"/>
    </source>
</evidence>